<dbReference type="FunCoup" id="J4I9U1">
    <property type="interactions" value="179"/>
</dbReference>
<keyword evidence="3 4" id="KW-0012">Acyltransferase</keyword>
<feature type="domain" description="Phospholipid/glycerol acyltransferase" evidence="7">
    <location>
        <begin position="101"/>
        <end position="218"/>
    </location>
</feature>
<dbReference type="OrthoDB" id="202234at2759"/>
<dbReference type="SUPFAM" id="SSF69593">
    <property type="entry name" value="Glycerol-3-phosphate (1)-acyltransferase"/>
    <property type="match status" value="1"/>
</dbReference>
<organism evidence="8 9">
    <name type="scientific">Fibroporia radiculosa</name>
    <dbReference type="NCBI Taxonomy" id="599839"/>
    <lineage>
        <taxon>Eukaryota</taxon>
        <taxon>Fungi</taxon>
        <taxon>Dikarya</taxon>
        <taxon>Basidiomycota</taxon>
        <taxon>Agaricomycotina</taxon>
        <taxon>Agaricomycetes</taxon>
        <taxon>Polyporales</taxon>
        <taxon>Fibroporiaceae</taxon>
        <taxon>Fibroporia</taxon>
    </lineage>
</organism>
<feature type="compositionally biased region" description="Basic and acidic residues" evidence="5">
    <location>
        <begin position="318"/>
        <end position="331"/>
    </location>
</feature>
<dbReference type="RefSeq" id="XP_012181034.1">
    <property type="nucleotide sequence ID" value="XM_012325644.1"/>
</dbReference>
<feature type="transmembrane region" description="Helical" evidence="6">
    <location>
        <begin position="38"/>
        <end position="62"/>
    </location>
</feature>
<comment type="domain">
    <text evidence="4">The HXXXXD motif is essential for acyltransferase activity and may constitute the binding site for the phosphate moiety of the glycerol-3-phosphate.</text>
</comment>
<dbReference type="PANTHER" id="PTHR10434:SF11">
    <property type="entry name" value="1-ACYL-SN-GLYCEROL-3-PHOSPHATE ACYLTRANSFERASE"/>
    <property type="match status" value="1"/>
</dbReference>
<evidence type="ECO:0000313" key="8">
    <source>
        <dbReference type="EMBL" id="CCM01751.1"/>
    </source>
</evidence>
<keyword evidence="4" id="KW-0594">Phospholipid biosynthesis</keyword>
<dbReference type="GO" id="GO:0005783">
    <property type="term" value="C:endoplasmic reticulum"/>
    <property type="evidence" value="ECO:0007669"/>
    <property type="project" value="TreeGrafter"/>
</dbReference>
<reference evidence="8 9" key="1">
    <citation type="journal article" date="2012" name="Appl. Environ. Microbiol.">
        <title>Short-read sequencing for genomic analysis of the brown rot fungus Fibroporia radiculosa.</title>
        <authorList>
            <person name="Tang J.D."/>
            <person name="Perkins A.D."/>
            <person name="Sonstegard T.S."/>
            <person name="Schroeder S.G."/>
            <person name="Burgess S.C."/>
            <person name="Diehl S.V."/>
        </authorList>
    </citation>
    <scope>NUCLEOTIDE SEQUENCE [LARGE SCALE GENOMIC DNA]</scope>
    <source>
        <strain evidence="8 9">TFFH 294</strain>
    </source>
</reference>
<dbReference type="PANTHER" id="PTHR10434">
    <property type="entry name" value="1-ACYL-SN-GLYCEROL-3-PHOSPHATE ACYLTRANSFERASE"/>
    <property type="match status" value="1"/>
</dbReference>
<evidence type="ECO:0000256" key="3">
    <source>
        <dbReference type="ARBA" id="ARBA00023315"/>
    </source>
</evidence>
<dbReference type="CDD" id="cd07989">
    <property type="entry name" value="LPLAT_AGPAT-like"/>
    <property type="match status" value="1"/>
</dbReference>
<keyword evidence="4" id="KW-0443">Lipid metabolism</keyword>
<dbReference type="NCBIfam" id="TIGR00530">
    <property type="entry name" value="AGP_acyltrn"/>
    <property type="match status" value="1"/>
</dbReference>
<evidence type="ECO:0000256" key="1">
    <source>
        <dbReference type="ARBA" id="ARBA00008655"/>
    </source>
</evidence>
<dbReference type="SMART" id="SM00563">
    <property type="entry name" value="PlsC"/>
    <property type="match status" value="1"/>
</dbReference>
<evidence type="ECO:0000256" key="5">
    <source>
        <dbReference type="SAM" id="MobiDB-lite"/>
    </source>
</evidence>
<gene>
    <name evidence="8" type="ORF">FIBRA_03817</name>
</gene>
<keyword evidence="4" id="KW-0444">Lipid biosynthesis</keyword>
<dbReference type="InParanoid" id="J4I9U1"/>
<evidence type="ECO:0000256" key="6">
    <source>
        <dbReference type="SAM" id="Phobius"/>
    </source>
</evidence>
<keyword evidence="2 4" id="KW-0808">Transferase</keyword>
<dbReference type="STRING" id="599839.J4I9U1"/>
<dbReference type="GO" id="GO:0006654">
    <property type="term" value="P:phosphatidic acid biosynthetic process"/>
    <property type="evidence" value="ECO:0007669"/>
    <property type="project" value="TreeGrafter"/>
</dbReference>
<dbReference type="Pfam" id="PF01553">
    <property type="entry name" value="Acyltransferase"/>
    <property type="match status" value="1"/>
</dbReference>
<dbReference type="AlphaFoldDB" id="J4I9U1"/>
<name>J4I9U1_9APHY</name>
<dbReference type="GO" id="GO:0003841">
    <property type="term" value="F:1-acylglycerol-3-phosphate O-acyltransferase activity"/>
    <property type="evidence" value="ECO:0007669"/>
    <property type="project" value="UniProtKB-UniRule"/>
</dbReference>
<accession>J4I9U1</accession>
<dbReference type="EMBL" id="HE797048">
    <property type="protein sequence ID" value="CCM01751.1"/>
    <property type="molecule type" value="Genomic_DNA"/>
</dbReference>
<keyword evidence="6" id="KW-0472">Membrane</keyword>
<evidence type="ECO:0000256" key="2">
    <source>
        <dbReference type="ARBA" id="ARBA00022679"/>
    </source>
</evidence>
<protein>
    <recommendedName>
        <fullName evidence="4">1-acyl-sn-glycerol-3-phosphate acyltransferase</fullName>
        <ecNumber evidence="4">2.3.1.51</ecNumber>
    </recommendedName>
</protein>
<keyword evidence="6" id="KW-0812">Transmembrane</keyword>
<evidence type="ECO:0000313" key="9">
    <source>
        <dbReference type="Proteomes" id="UP000006352"/>
    </source>
</evidence>
<comment type="similarity">
    <text evidence="1 4">Belongs to the 1-acyl-sn-glycerol-3-phosphate acyltransferase family.</text>
</comment>
<dbReference type="InterPro" id="IPR002123">
    <property type="entry name" value="Plipid/glycerol_acylTrfase"/>
</dbReference>
<dbReference type="Proteomes" id="UP000006352">
    <property type="component" value="Unassembled WGS sequence"/>
</dbReference>
<evidence type="ECO:0000256" key="4">
    <source>
        <dbReference type="RuleBase" id="RU361267"/>
    </source>
</evidence>
<keyword evidence="9" id="KW-1185">Reference proteome</keyword>
<dbReference type="GeneID" id="24096662"/>
<keyword evidence="4" id="KW-1208">Phospholipid metabolism</keyword>
<proteinExistence type="inferred from homology"/>
<dbReference type="HOGENOM" id="CLU_027938_10_0_1"/>
<feature type="compositionally biased region" description="Low complexity" evidence="5">
    <location>
        <begin position="338"/>
        <end position="348"/>
    </location>
</feature>
<sequence>MTSLLSGLVKPLAYVSLPVFALHTLSQSSPIARYYVRLTLYLSTLGVCSAWGVVCAVGMSLVGRRLDTFFVVARSFYALASRALDIRLVVEGEEHLQTRPAVLVGNHQSMLDILYLGRIFPRHASIIAKKELQWSPLLGQFMSLSGVVWIDRGNNAKAIRSLTAAGETMRAKNLSLWLFPEGTRSLREQHDLLPFKKGAFHIAIQAGVPIVPVVCENYWRLYRKGVFESGTLKVRVLPPISTEGLTTADIPELAERVREQMVAALREISVPAPSTSQSLDLGSTPWVSDTIQPPSVEKLSIQVTPELSVEPTPAPLLEGDRNIEIEPRSESRASTQASETSSSPTVSSRRSDNGTETEEDDGMVLVGRPK</sequence>
<feature type="region of interest" description="Disordered" evidence="5">
    <location>
        <begin position="306"/>
        <end position="370"/>
    </location>
</feature>
<comment type="catalytic activity">
    <reaction evidence="4">
        <text>a 1-acyl-sn-glycero-3-phosphate + an acyl-CoA = a 1,2-diacyl-sn-glycero-3-phosphate + CoA</text>
        <dbReference type="Rhea" id="RHEA:19709"/>
        <dbReference type="ChEBI" id="CHEBI:57287"/>
        <dbReference type="ChEBI" id="CHEBI:57970"/>
        <dbReference type="ChEBI" id="CHEBI:58342"/>
        <dbReference type="ChEBI" id="CHEBI:58608"/>
        <dbReference type="EC" id="2.3.1.51"/>
    </reaction>
</comment>
<dbReference type="InterPro" id="IPR004552">
    <property type="entry name" value="AGP_acyltrans"/>
</dbReference>
<keyword evidence="6" id="KW-1133">Transmembrane helix</keyword>
<dbReference type="GO" id="GO:0016020">
    <property type="term" value="C:membrane"/>
    <property type="evidence" value="ECO:0007669"/>
    <property type="project" value="InterPro"/>
</dbReference>
<dbReference type="EC" id="2.3.1.51" evidence="4"/>
<evidence type="ECO:0000259" key="7">
    <source>
        <dbReference type="SMART" id="SM00563"/>
    </source>
</evidence>